<dbReference type="RefSeq" id="WP_008639473.1">
    <property type="nucleotide sequence ID" value="NZ_AFXZ01000067.1"/>
</dbReference>
<name>G2EGZ7_9FLAO</name>
<reference evidence="2 3" key="1">
    <citation type="journal article" date="2008" name="Int. J. Syst. Evol. Microbiol.">
        <title>Bizionia argentinensis sp. nov., isolated from surface marine water in Antarctica.</title>
        <authorList>
            <person name="Bercovich A."/>
            <person name="Vazquez S.C."/>
            <person name="Yankilevich P."/>
            <person name="Coria S.H."/>
            <person name="Foti M."/>
            <person name="Hernandez E."/>
            <person name="Vidal A."/>
            <person name="Ruberto L."/>
            <person name="Melo C."/>
            <person name="Marenssi S."/>
            <person name="Criscuolo M."/>
            <person name="Memoli M."/>
            <person name="Arguelles M."/>
            <person name="Mac Cormack W.P."/>
        </authorList>
    </citation>
    <scope>NUCLEOTIDE SEQUENCE [LARGE SCALE GENOMIC DNA]</scope>
    <source>
        <strain evidence="2 3">JUB59</strain>
    </source>
</reference>
<dbReference type="Proteomes" id="UP000003730">
    <property type="component" value="Unassembled WGS sequence"/>
</dbReference>
<proteinExistence type="predicted"/>
<keyword evidence="3" id="KW-1185">Reference proteome</keyword>
<dbReference type="AlphaFoldDB" id="G2EGZ7"/>
<organism evidence="2 3">
    <name type="scientific">Bizionia argentinensis JUB59</name>
    <dbReference type="NCBI Taxonomy" id="1046627"/>
    <lineage>
        <taxon>Bacteria</taxon>
        <taxon>Pseudomonadati</taxon>
        <taxon>Bacteroidota</taxon>
        <taxon>Flavobacteriia</taxon>
        <taxon>Flavobacteriales</taxon>
        <taxon>Flavobacteriaceae</taxon>
        <taxon>Bizionia</taxon>
    </lineage>
</organism>
<protein>
    <submittedName>
        <fullName evidence="2">Uncharacterized protein</fullName>
    </submittedName>
</protein>
<evidence type="ECO:0000313" key="3">
    <source>
        <dbReference type="Proteomes" id="UP000003730"/>
    </source>
</evidence>
<sequence>MAVLAIWGTIGYKFMNGLSPSLPEIKSQDFTASFTPKANVEIDTFSIQNLERDPFLGTLQSKQRKSFKNTTQSTPNATDNSPKITYSGMVKKQNSSNSVFVININENQYLLKKGQKVDSVKLIRGNDKEISVRYKNTTQTIKRH</sequence>
<evidence type="ECO:0000256" key="1">
    <source>
        <dbReference type="SAM" id="MobiDB-lite"/>
    </source>
</evidence>
<feature type="region of interest" description="Disordered" evidence="1">
    <location>
        <begin position="61"/>
        <end position="84"/>
    </location>
</feature>
<dbReference type="eggNOG" id="ENOG5032WUB">
    <property type="taxonomic scope" value="Bacteria"/>
</dbReference>
<evidence type="ECO:0000313" key="2">
    <source>
        <dbReference type="EMBL" id="EGV42112.1"/>
    </source>
</evidence>
<gene>
    <name evidence="2" type="ORF">BZARG_384</name>
</gene>
<dbReference type="OrthoDB" id="676730at2"/>
<accession>G2EGZ7</accession>
<feature type="compositionally biased region" description="Polar residues" evidence="1">
    <location>
        <begin position="68"/>
        <end position="84"/>
    </location>
</feature>
<dbReference type="STRING" id="1046627.BZARG_384"/>
<dbReference type="EMBL" id="AFXZ01000067">
    <property type="protein sequence ID" value="EGV42112.1"/>
    <property type="molecule type" value="Genomic_DNA"/>
</dbReference>
<comment type="caution">
    <text evidence="2">The sequence shown here is derived from an EMBL/GenBank/DDBJ whole genome shotgun (WGS) entry which is preliminary data.</text>
</comment>